<keyword evidence="3" id="KW-1185">Reference proteome</keyword>
<dbReference type="InterPro" id="IPR051910">
    <property type="entry name" value="ComF/GntX_DNA_util-trans"/>
</dbReference>
<dbReference type="PATRIC" id="fig|70996.4.peg.2382"/>
<gene>
    <name evidence="2" type="ORF">SE18_22800</name>
</gene>
<dbReference type="InterPro" id="IPR029057">
    <property type="entry name" value="PRTase-like"/>
</dbReference>
<dbReference type="SUPFAM" id="SSF53271">
    <property type="entry name" value="PRTase-like"/>
    <property type="match status" value="1"/>
</dbReference>
<dbReference type="EMBL" id="LGKP01000035">
    <property type="protein sequence ID" value="KPL81463.1"/>
    <property type="molecule type" value="Genomic_DNA"/>
</dbReference>
<proteinExistence type="inferred from homology"/>
<sequence length="223" mass="24309">MINRLWNSLLDLVYPPRCYSCGKAGTQFCSTCLAECIPLAPNQRPQPLAADSPLERALGIYPFQGSLRAAIHAFKYQNAYPLAQILAPLLFEFCAWQDVVLMPVPLHGVRKRERGYNQAELLARNLAKAWQLPLSTELIRVRATEHQVGQQAQARATNVAGAFAWHGQQPAPAHILLIDDVLTTGSTFEACASALLAAGSKVVEGLALAKAIVKPAPPHDRPE</sequence>
<dbReference type="PANTHER" id="PTHR47505:SF1">
    <property type="entry name" value="DNA UTILIZATION PROTEIN YHGH"/>
    <property type="match status" value="1"/>
</dbReference>
<protein>
    <submittedName>
        <fullName evidence="2">Uncharacterized protein</fullName>
    </submittedName>
</protein>
<comment type="similarity">
    <text evidence="1">Belongs to the ComF/GntX family.</text>
</comment>
<dbReference type="AlphaFoldDB" id="A0A0P6XYQ3"/>
<dbReference type="PANTHER" id="PTHR47505">
    <property type="entry name" value="DNA UTILIZATION PROTEIN YHGH"/>
    <property type="match status" value="1"/>
</dbReference>
<dbReference type="STRING" id="70996.SE18_22800"/>
<evidence type="ECO:0000256" key="1">
    <source>
        <dbReference type="ARBA" id="ARBA00008007"/>
    </source>
</evidence>
<organism evidence="2 3">
    <name type="scientific">Herpetosiphon geysericola</name>
    <dbReference type="NCBI Taxonomy" id="70996"/>
    <lineage>
        <taxon>Bacteria</taxon>
        <taxon>Bacillati</taxon>
        <taxon>Chloroflexota</taxon>
        <taxon>Chloroflexia</taxon>
        <taxon>Herpetosiphonales</taxon>
        <taxon>Herpetosiphonaceae</taxon>
        <taxon>Herpetosiphon</taxon>
    </lineage>
</organism>
<dbReference type="RefSeq" id="WP_054536763.1">
    <property type="nucleotide sequence ID" value="NZ_LGKP01000035.1"/>
</dbReference>
<reference evidence="2 3" key="1">
    <citation type="submission" date="2015-07" db="EMBL/GenBank/DDBJ databases">
        <title>Whole genome sequence of Herpetosiphon geysericola DSM 7119.</title>
        <authorList>
            <person name="Hemp J."/>
            <person name="Ward L.M."/>
            <person name="Pace L.A."/>
            <person name="Fischer W.W."/>
        </authorList>
    </citation>
    <scope>NUCLEOTIDE SEQUENCE [LARGE SCALE GENOMIC DNA]</scope>
    <source>
        <strain evidence="2 3">DSM 7119</strain>
    </source>
</reference>
<name>A0A0P6XYQ3_9CHLR</name>
<dbReference type="CDD" id="cd06223">
    <property type="entry name" value="PRTases_typeI"/>
    <property type="match status" value="1"/>
</dbReference>
<accession>A0A0P6XYQ3</accession>
<dbReference type="InterPro" id="IPR000836">
    <property type="entry name" value="PRTase_dom"/>
</dbReference>
<dbReference type="OrthoDB" id="9779910at2"/>
<evidence type="ECO:0000313" key="3">
    <source>
        <dbReference type="Proteomes" id="UP000050277"/>
    </source>
</evidence>
<comment type="caution">
    <text evidence="2">The sequence shown here is derived from an EMBL/GenBank/DDBJ whole genome shotgun (WGS) entry which is preliminary data.</text>
</comment>
<dbReference type="Proteomes" id="UP000050277">
    <property type="component" value="Unassembled WGS sequence"/>
</dbReference>
<dbReference type="Gene3D" id="3.40.50.2020">
    <property type="match status" value="1"/>
</dbReference>
<evidence type="ECO:0000313" key="2">
    <source>
        <dbReference type="EMBL" id="KPL81463.1"/>
    </source>
</evidence>